<name>A0A1J4J872_9EUKA</name>
<feature type="transmembrane region" description="Helical" evidence="1">
    <location>
        <begin position="472"/>
        <end position="491"/>
    </location>
</feature>
<evidence type="ECO:0000313" key="3">
    <source>
        <dbReference type="Proteomes" id="UP000179807"/>
    </source>
</evidence>
<dbReference type="VEuPathDB" id="TrichDB:TRFO_11861"/>
<evidence type="ECO:0000313" key="2">
    <source>
        <dbReference type="EMBL" id="OHS93428.1"/>
    </source>
</evidence>
<keyword evidence="1" id="KW-1133">Transmembrane helix</keyword>
<accession>A0A1J4J872</accession>
<dbReference type="Proteomes" id="UP000179807">
    <property type="component" value="Unassembled WGS sequence"/>
</dbReference>
<proteinExistence type="predicted"/>
<keyword evidence="1" id="KW-0472">Membrane</keyword>
<dbReference type="GeneID" id="94830980"/>
<keyword evidence="3" id="KW-1185">Reference proteome</keyword>
<keyword evidence="1" id="KW-0812">Transmembrane</keyword>
<evidence type="ECO:0000256" key="1">
    <source>
        <dbReference type="SAM" id="Phobius"/>
    </source>
</evidence>
<comment type="caution">
    <text evidence="2">The sequence shown here is derived from an EMBL/GenBank/DDBJ whole genome shotgun (WGS) entry which is preliminary data.</text>
</comment>
<dbReference type="EMBL" id="MLAK01001404">
    <property type="protein sequence ID" value="OHS93428.1"/>
    <property type="molecule type" value="Genomic_DNA"/>
</dbReference>
<dbReference type="AlphaFoldDB" id="A0A1J4J872"/>
<sequence length="517" mass="59385">MNFTIYSLAVSSLSTSPLFSSQRKLSIIQSRFSKFVKSAVFNIHQTDLFISRAAFYHFQHTPIYITQNELSGIYITPLIFTNNETITITRSIFYKCIGRTNSGGAILYSKVNGKMSLNHTVFQECRSYMRGGGFFFKGGQIILDSVSIVSSNAALAHAADIATDSIFTENGVCIYQCSSESDTRNGPTIRLADIFFDDTSYVKYLNASYNHIKSSEKTGIFLNENCYTLSIYFSTFFENFCGSEIQFKGVWYPYLYNSNLVKNHLSYAVFYLSDCESLEVKSCFIGNDYHVSFVLPATPKPTETPMETLLPIPTPPPPPILGNEPLSNRFIQSWLNQDSVVQDQFIHHEKEYNKYIKDRKIQEQYIHNRIMQNRNKYNNYNNKNNLLISEEEIKLVIYDKPPEYLTVFFSDCKIGYGYDEAMSIVCDDQCYISRFETHQLEKFYPTLKTNEITPTKSTEPNAFIIPSFLESIIFIVIIILIAIALISIILIKKLIPVKKYQMIEKDKTRKSQNQNLV</sequence>
<organism evidence="2 3">
    <name type="scientific">Tritrichomonas foetus</name>
    <dbReference type="NCBI Taxonomy" id="1144522"/>
    <lineage>
        <taxon>Eukaryota</taxon>
        <taxon>Metamonada</taxon>
        <taxon>Parabasalia</taxon>
        <taxon>Tritrichomonadida</taxon>
        <taxon>Tritrichomonadidae</taxon>
        <taxon>Tritrichomonas</taxon>
    </lineage>
</organism>
<protein>
    <recommendedName>
        <fullName evidence="4">Right handed beta helix domain-containing protein</fullName>
    </recommendedName>
</protein>
<dbReference type="InterPro" id="IPR011050">
    <property type="entry name" value="Pectin_lyase_fold/virulence"/>
</dbReference>
<evidence type="ECO:0008006" key="4">
    <source>
        <dbReference type="Google" id="ProtNLM"/>
    </source>
</evidence>
<dbReference type="RefSeq" id="XP_068346565.1">
    <property type="nucleotide sequence ID" value="XM_068496276.1"/>
</dbReference>
<dbReference type="SUPFAM" id="SSF51126">
    <property type="entry name" value="Pectin lyase-like"/>
    <property type="match status" value="1"/>
</dbReference>
<reference evidence="2" key="1">
    <citation type="submission" date="2016-10" db="EMBL/GenBank/DDBJ databases">
        <authorList>
            <person name="Benchimol M."/>
            <person name="Almeida L.G."/>
            <person name="Vasconcelos A.T."/>
            <person name="Perreira-Neves A."/>
            <person name="Rosa I.A."/>
            <person name="Tasca T."/>
            <person name="Bogo M.R."/>
            <person name="de Souza W."/>
        </authorList>
    </citation>
    <scope>NUCLEOTIDE SEQUENCE [LARGE SCALE GENOMIC DNA]</scope>
    <source>
        <strain evidence="2">K</strain>
    </source>
</reference>
<gene>
    <name evidence="2" type="ORF">TRFO_11861</name>
</gene>